<organism evidence="1">
    <name type="scientific">Arundo donax</name>
    <name type="common">Giant reed</name>
    <name type="synonym">Donax arundinaceus</name>
    <dbReference type="NCBI Taxonomy" id="35708"/>
    <lineage>
        <taxon>Eukaryota</taxon>
        <taxon>Viridiplantae</taxon>
        <taxon>Streptophyta</taxon>
        <taxon>Embryophyta</taxon>
        <taxon>Tracheophyta</taxon>
        <taxon>Spermatophyta</taxon>
        <taxon>Magnoliopsida</taxon>
        <taxon>Liliopsida</taxon>
        <taxon>Poales</taxon>
        <taxon>Poaceae</taxon>
        <taxon>PACMAD clade</taxon>
        <taxon>Arundinoideae</taxon>
        <taxon>Arundineae</taxon>
        <taxon>Arundo</taxon>
    </lineage>
</organism>
<accession>A0A0A9GP88</accession>
<reference evidence="1" key="2">
    <citation type="journal article" date="2015" name="Data Brief">
        <title>Shoot transcriptome of the giant reed, Arundo donax.</title>
        <authorList>
            <person name="Barrero R.A."/>
            <person name="Guerrero F.D."/>
            <person name="Moolhuijzen P."/>
            <person name="Goolsby J.A."/>
            <person name="Tidwell J."/>
            <person name="Bellgard S.E."/>
            <person name="Bellgard M.I."/>
        </authorList>
    </citation>
    <scope>NUCLEOTIDE SEQUENCE</scope>
    <source>
        <tissue evidence="1">Shoot tissue taken approximately 20 cm above the soil surface</tissue>
    </source>
</reference>
<evidence type="ECO:0000313" key="1">
    <source>
        <dbReference type="EMBL" id="JAE26297.1"/>
    </source>
</evidence>
<dbReference type="AlphaFoldDB" id="A0A0A9GP88"/>
<reference evidence="1" key="1">
    <citation type="submission" date="2014-09" db="EMBL/GenBank/DDBJ databases">
        <authorList>
            <person name="Magalhaes I.L.F."/>
            <person name="Oliveira U."/>
            <person name="Santos F.R."/>
            <person name="Vidigal T.H.D.A."/>
            <person name="Brescovit A.D."/>
            <person name="Santos A.J."/>
        </authorList>
    </citation>
    <scope>NUCLEOTIDE SEQUENCE</scope>
    <source>
        <tissue evidence="1">Shoot tissue taken approximately 20 cm above the soil surface</tissue>
    </source>
</reference>
<proteinExistence type="predicted"/>
<dbReference type="EMBL" id="GBRH01171599">
    <property type="protein sequence ID" value="JAE26297.1"/>
    <property type="molecule type" value="Transcribed_RNA"/>
</dbReference>
<sequence>MLITRNDPQCISFVKKCLSEQFMMSDWDHSDTSWGLRSHPRLMATISLSNRSTFRILSIVLDSHIIALLRLLWSSIFSFVLQTVSLLRIQLAIVIYQESCLPRYHSS</sequence>
<protein>
    <submittedName>
        <fullName evidence="1">Uncharacterized protein</fullName>
    </submittedName>
</protein>
<name>A0A0A9GP88_ARUDO</name>